<evidence type="ECO:0000313" key="3">
    <source>
        <dbReference type="WBParaSite" id="PTRK_0000560700.1"/>
    </source>
</evidence>
<reference evidence="3" key="1">
    <citation type="submission" date="2017-02" db="UniProtKB">
        <authorList>
            <consortium name="WormBaseParasite"/>
        </authorList>
    </citation>
    <scope>IDENTIFICATION</scope>
</reference>
<keyword evidence="2" id="KW-1185">Reference proteome</keyword>
<protein>
    <submittedName>
        <fullName evidence="3">Uncharacterized protein</fullName>
    </submittedName>
</protein>
<evidence type="ECO:0000313" key="2">
    <source>
        <dbReference type="Proteomes" id="UP000038045"/>
    </source>
</evidence>
<sequence>MYFFLSTLFLIFDTLLHLVNSCPQDLKCKNIGHTREFIASYSPHLEWTYQTDQSKRVKGQASSEKEAVNNMLKDLQKIITTVRIKAGSSIEIQEITFVDIGNNTKVGNYRYVEKPKKCKNWSCLYNKDGTFKKEDGKITKLLKSYTEEKKDLYFMAKGFTYNFNNPKVKEENSGSQIGAQVYLPLRLRVSFKKSKANEKMCSTHWDYIQELVTKEFKDEYRIFFVTRMKPNEKGTIPL</sequence>
<dbReference type="WBParaSite" id="PTRK_0000560700.1">
    <property type="protein sequence ID" value="PTRK_0000560700.1"/>
    <property type="gene ID" value="PTRK_0000560700"/>
</dbReference>
<organism evidence="2 3">
    <name type="scientific">Parastrongyloides trichosuri</name>
    <name type="common">Possum-specific nematode worm</name>
    <dbReference type="NCBI Taxonomy" id="131310"/>
    <lineage>
        <taxon>Eukaryota</taxon>
        <taxon>Metazoa</taxon>
        <taxon>Ecdysozoa</taxon>
        <taxon>Nematoda</taxon>
        <taxon>Chromadorea</taxon>
        <taxon>Rhabditida</taxon>
        <taxon>Tylenchina</taxon>
        <taxon>Panagrolaimomorpha</taxon>
        <taxon>Strongyloidoidea</taxon>
        <taxon>Strongyloididae</taxon>
        <taxon>Parastrongyloides</taxon>
    </lineage>
</organism>
<dbReference type="AlphaFoldDB" id="A0A0N4ZDE7"/>
<name>A0A0N4ZDE7_PARTI</name>
<keyword evidence="1" id="KW-0732">Signal</keyword>
<evidence type="ECO:0000256" key="1">
    <source>
        <dbReference type="SAM" id="SignalP"/>
    </source>
</evidence>
<accession>A0A0N4ZDE7</accession>
<dbReference type="Proteomes" id="UP000038045">
    <property type="component" value="Unplaced"/>
</dbReference>
<feature type="chain" id="PRO_5005891533" evidence="1">
    <location>
        <begin position="22"/>
        <end position="238"/>
    </location>
</feature>
<proteinExistence type="predicted"/>
<feature type="signal peptide" evidence="1">
    <location>
        <begin position="1"/>
        <end position="21"/>
    </location>
</feature>